<sequence>MLVQYEATTHKSAPTVLVGEVSTFKAKGKRAGRWKMKKGKGKVVAATASAERPCCPDGKGQREREGAGKKQKAKIRKLVESKSLEVDDLDNLSTCKSCLKRKMTNEPFVGKSAIANGLLDLIHIEGYTLETAAKLRNMAQSKTDEVVLEESSEAPQQNDATLFEPSVSTNDVPVLRKSTRESRPPERYGFIGLTSELDNNPRTYGEVMSDIDSDKWLEVMKFKIDSMGSNQVWTLVDPPKGIRPVGCNCVYKHKLGTDGEVTAFKARLVSKGYTQ</sequence>
<organism evidence="3 4">
    <name type="scientific">Sesamum angolense</name>
    <dbReference type="NCBI Taxonomy" id="2727404"/>
    <lineage>
        <taxon>Eukaryota</taxon>
        <taxon>Viridiplantae</taxon>
        <taxon>Streptophyta</taxon>
        <taxon>Embryophyta</taxon>
        <taxon>Tracheophyta</taxon>
        <taxon>Spermatophyta</taxon>
        <taxon>Magnoliopsida</taxon>
        <taxon>eudicotyledons</taxon>
        <taxon>Gunneridae</taxon>
        <taxon>Pentapetalae</taxon>
        <taxon>asterids</taxon>
        <taxon>lamiids</taxon>
        <taxon>Lamiales</taxon>
        <taxon>Pedaliaceae</taxon>
        <taxon>Sesamum</taxon>
    </lineage>
</organism>
<proteinExistence type="predicted"/>
<keyword evidence="4" id="KW-1185">Reference proteome</keyword>
<evidence type="ECO:0000313" key="4">
    <source>
        <dbReference type="Proteomes" id="UP001289374"/>
    </source>
</evidence>
<dbReference type="InterPro" id="IPR013103">
    <property type="entry name" value="RVT_2"/>
</dbReference>
<dbReference type="Pfam" id="PF07727">
    <property type="entry name" value="RVT_2"/>
    <property type="match status" value="1"/>
</dbReference>
<protein>
    <recommendedName>
        <fullName evidence="2">Reverse transcriptase Ty1/copia-type domain-containing protein</fullName>
    </recommendedName>
</protein>
<evidence type="ECO:0000259" key="2">
    <source>
        <dbReference type="Pfam" id="PF07727"/>
    </source>
</evidence>
<feature type="domain" description="Reverse transcriptase Ty1/copia-type" evidence="2">
    <location>
        <begin position="230"/>
        <end position="275"/>
    </location>
</feature>
<name>A0AAE1VYK6_9LAMI</name>
<reference evidence="3" key="2">
    <citation type="journal article" date="2024" name="Plant">
        <title>Genomic evolution and insights into agronomic trait innovations of Sesamum species.</title>
        <authorList>
            <person name="Miao H."/>
            <person name="Wang L."/>
            <person name="Qu L."/>
            <person name="Liu H."/>
            <person name="Sun Y."/>
            <person name="Le M."/>
            <person name="Wang Q."/>
            <person name="Wei S."/>
            <person name="Zheng Y."/>
            <person name="Lin W."/>
            <person name="Duan Y."/>
            <person name="Cao H."/>
            <person name="Xiong S."/>
            <person name="Wang X."/>
            <person name="Wei L."/>
            <person name="Li C."/>
            <person name="Ma Q."/>
            <person name="Ju M."/>
            <person name="Zhao R."/>
            <person name="Li G."/>
            <person name="Mu C."/>
            <person name="Tian Q."/>
            <person name="Mei H."/>
            <person name="Zhang T."/>
            <person name="Gao T."/>
            <person name="Zhang H."/>
        </authorList>
    </citation>
    <scope>NUCLEOTIDE SEQUENCE</scope>
    <source>
        <strain evidence="3">K16</strain>
    </source>
</reference>
<accession>A0AAE1VYK6</accession>
<comment type="caution">
    <text evidence="3">The sequence shown here is derived from an EMBL/GenBank/DDBJ whole genome shotgun (WGS) entry which is preliminary data.</text>
</comment>
<dbReference type="AlphaFoldDB" id="A0AAE1VYK6"/>
<evidence type="ECO:0000313" key="3">
    <source>
        <dbReference type="EMBL" id="KAK4383632.1"/>
    </source>
</evidence>
<dbReference type="Proteomes" id="UP001289374">
    <property type="component" value="Unassembled WGS sequence"/>
</dbReference>
<dbReference type="EMBL" id="JACGWL010000538">
    <property type="protein sequence ID" value="KAK4383632.1"/>
    <property type="molecule type" value="Genomic_DNA"/>
</dbReference>
<feature type="region of interest" description="Disordered" evidence="1">
    <location>
        <begin position="47"/>
        <end position="74"/>
    </location>
</feature>
<reference evidence="3" key="1">
    <citation type="submission" date="2020-06" db="EMBL/GenBank/DDBJ databases">
        <authorList>
            <person name="Li T."/>
            <person name="Hu X."/>
            <person name="Zhang T."/>
            <person name="Song X."/>
            <person name="Zhang H."/>
            <person name="Dai N."/>
            <person name="Sheng W."/>
            <person name="Hou X."/>
            <person name="Wei L."/>
        </authorList>
    </citation>
    <scope>NUCLEOTIDE SEQUENCE</scope>
    <source>
        <strain evidence="3">K16</strain>
        <tissue evidence="3">Leaf</tissue>
    </source>
</reference>
<gene>
    <name evidence="3" type="ORF">Sango_2757100</name>
</gene>
<feature type="compositionally biased region" description="Basic and acidic residues" evidence="1">
    <location>
        <begin position="59"/>
        <end position="68"/>
    </location>
</feature>
<evidence type="ECO:0000256" key="1">
    <source>
        <dbReference type="SAM" id="MobiDB-lite"/>
    </source>
</evidence>